<proteinExistence type="predicted"/>
<evidence type="ECO:0000313" key="2">
    <source>
        <dbReference type="Proteomes" id="UP000054565"/>
    </source>
</evidence>
<protein>
    <submittedName>
        <fullName evidence="1">Uncharacterized protein</fullName>
    </submittedName>
</protein>
<dbReference type="EMBL" id="DS028095">
    <property type="protein sequence ID" value="KMP05436.1"/>
    <property type="molecule type" value="Genomic_DNA"/>
</dbReference>
<accession>A0A0J6Y9T1</accession>
<reference evidence="2" key="1">
    <citation type="journal article" date="2010" name="Genome Res.">
        <title>Population genomic sequencing of Coccidioides fungi reveals recent hybridization and transposon control.</title>
        <authorList>
            <person name="Neafsey D.E."/>
            <person name="Barker B.M."/>
            <person name="Sharpton T.J."/>
            <person name="Stajich J.E."/>
            <person name="Park D.J."/>
            <person name="Whiston E."/>
            <person name="Hung C.-Y."/>
            <person name="McMahan C."/>
            <person name="White J."/>
            <person name="Sykes S."/>
            <person name="Heiman D."/>
            <person name="Young S."/>
            <person name="Zeng Q."/>
            <person name="Abouelleil A."/>
            <person name="Aftuck L."/>
            <person name="Bessette D."/>
            <person name="Brown A."/>
            <person name="FitzGerald M."/>
            <person name="Lui A."/>
            <person name="Macdonald J.P."/>
            <person name="Priest M."/>
            <person name="Orbach M.J."/>
            <person name="Galgiani J.N."/>
            <person name="Kirkland T.N."/>
            <person name="Cole G.T."/>
            <person name="Birren B.W."/>
            <person name="Henn M.R."/>
            <person name="Taylor J.W."/>
            <person name="Rounsley S.D."/>
        </authorList>
    </citation>
    <scope>NUCLEOTIDE SEQUENCE [LARGE SCALE GENOMIC DNA]</scope>
    <source>
        <strain evidence="2">RMSCC 2394</strain>
    </source>
</reference>
<gene>
    <name evidence="1" type="ORF">CIRG_05117</name>
</gene>
<name>A0A0J6Y9T1_COCIT</name>
<sequence length="58" mass="6542">MSRNLIRSGDGNFPCFMAGFHRKSRTGYPRKETLSHDSKALHHFLKNLACSHEGVIAL</sequence>
<dbReference type="AlphaFoldDB" id="A0A0J6Y9T1"/>
<dbReference type="Proteomes" id="UP000054565">
    <property type="component" value="Unassembled WGS sequence"/>
</dbReference>
<evidence type="ECO:0000313" key="1">
    <source>
        <dbReference type="EMBL" id="KMP05436.1"/>
    </source>
</evidence>
<organism evidence="1 2">
    <name type="scientific">Coccidioides immitis RMSCC 2394</name>
    <dbReference type="NCBI Taxonomy" id="404692"/>
    <lineage>
        <taxon>Eukaryota</taxon>
        <taxon>Fungi</taxon>
        <taxon>Dikarya</taxon>
        <taxon>Ascomycota</taxon>
        <taxon>Pezizomycotina</taxon>
        <taxon>Eurotiomycetes</taxon>
        <taxon>Eurotiomycetidae</taxon>
        <taxon>Onygenales</taxon>
        <taxon>Onygenaceae</taxon>
        <taxon>Coccidioides</taxon>
    </lineage>
</organism>